<evidence type="ECO:0000256" key="1">
    <source>
        <dbReference type="ARBA" id="ARBA00001966"/>
    </source>
</evidence>
<comment type="cofactor">
    <cofactor evidence="1">
        <name>[4Fe-4S] cluster</name>
        <dbReference type="ChEBI" id="CHEBI:49883"/>
    </cofactor>
</comment>
<evidence type="ECO:0000313" key="15">
    <source>
        <dbReference type="Proteomes" id="UP000198817"/>
    </source>
</evidence>
<dbReference type="SUPFAM" id="SSF142754">
    <property type="entry name" value="NadA-like"/>
    <property type="match status" value="1"/>
</dbReference>
<dbReference type="STRING" id="155865.SAMN05216515_102107"/>
<evidence type="ECO:0000256" key="2">
    <source>
        <dbReference type="ARBA" id="ARBA00003791"/>
    </source>
</evidence>
<keyword evidence="7" id="KW-0808">Transferase</keyword>
<dbReference type="PANTHER" id="PTHR30573">
    <property type="entry name" value="QUINOLINATE SYNTHETASE A"/>
    <property type="match status" value="1"/>
</dbReference>
<sequence>MNEELIREIQELKKEKDAVILAHYYVDGSIQEIADYVGDSFALAKAAVEDPRKTIVFCGVTFMGQSASILNPDKTVLVPADDAVCPMALMVDPAEIREMREKYEDLAVVCYINSMAETKALVDVCVTSSNAVKIVRSLPQKNIYFIPDQNLGSYIAEQVPEKNIMLGYGFCHVHHYMDPEDVKALKKDHPKAKILAHPECNRSIIELADYVGSTKGIIRYSTESPETEFIICTESGVEHELRRLSPEKEFYFAANQICPNMKKLTLEKVRDCLKNGAPVSKVDEETRTKALIPLNRMLELGSAPEKKEN</sequence>
<dbReference type="NCBIfam" id="NF006878">
    <property type="entry name" value="PRK09375.1-2"/>
    <property type="match status" value="1"/>
</dbReference>
<dbReference type="PANTHER" id="PTHR30573:SF0">
    <property type="entry name" value="QUINOLINATE SYNTHASE, CHLOROPLASTIC"/>
    <property type="match status" value="1"/>
</dbReference>
<dbReference type="Gene3D" id="3.40.50.10800">
    <property type="entry name" value="NadA-like"/>
    <property type="match status" value="3"/>
</dbReference>
<accession>A0A1I7EYG6</accession>
<dbReference type="UniPathway" id="UPA00253">
    <property type="reaction ID" value="UER00327"/>
</dbReference>
<dbReference type="Proteomes" id="UP000198817">
    <property type="component" value="Unassembled WGS sequence"/>
</dbReference>
<reference evidence="14 15" key="1">
    <citation type="submission" date="2016-10" db="EMBL/GenBank/DDBJ databases">
        <authorList>
            <person name="de Groot N.N."/>
        </authorList>
    </citation>
    <scope>NUCLEOTIDE SEQUENCE [LARGE SCALE GENOMIC DNA]</scope>
    <source>
        <strain evidence="14 15">KHGC13</strain>
    </source>
</reference>
<dbReference type="InterPro" id="IPR003473">
    <property type="entry name" value="NadA"/>
</dbReference>
<dbReference type="Pfam" id="PF02445">
    <property type="entry name" value="NadA"/>
    <property type="match status" value="1"/>
</dbReference>
<dbReference type="GO" id="GO:0046872">
    <property type="term" value="F:metal ion binding"/>
    <property type="evidence" value="ECO:0007669"/>
    <property type="project" value="UniProtKB-KW"/>
</dbReference>
<comment type="catalytic activity">
    <reaction evidence="11">
        <text>iminosuccinate + dihydroxyacetone phosphate = quinolinate + phosphate + 2 H2O + H(+)</text>
        <dbReference type="Rhea" id="RHEA:25888"/>
        <dbReference type="ChEBI" id="CHEBI:15377"/>
        <dbReference type="ChEBI" id="CHEBI:15378"/>
        <dbReference type="ChEBI" id="CHEBI:29959"/>
        <dbReference type="ChEBI" id="CHEBI:43474"/>
        <dbReference type="ChEBI" id="CHEBI:57642"/>
        <dbReference type="ChEBI" id="CHEBI:77875"/>
        <dbReference type="EC" id="2.5.1.72"/>
    </reaction>
    <physiologicalReaction direction="left-to-right" evidence="11">
        <dbReference type="Rhea" id="RHEA:25889"/>
    </physiologicalReaction>
</comment>
<evidence type="ECO:0000256" key="10">
    <source>
        <dbReference type="ARBA" id="ARBA00023014"/>
    </source>
</evidence>
<dbReference type="EC" id="2.5.1.72" evidence="4 13"/>
<keyword evidence="9" id="KW-0408">Iron</keyword>
<dbReference type="GO" id="GO:0051539">
    <property type="term" value="F:4 iron, 4 sulfur cluster binding"/>
    <property type="evidence" value="ECO:0007669"/>
    <property type="project" value="UniProtKB-KW"/>
</dbReference>
<gene>
    <name evidence="14" type="ORF">SAMN05216508_101106</name>
</gene>
<evidence type="ECO:0000256" key="5">
    <source>
        <dbReference type="ARBA" id="ARBA00022485"/>
    </source>
</evidence>
<keyword evidence="6" id="KW-0662">Pyridine nucleotide biosynthesis</keyword>
<dbReference type="GO" id="GO:0034628">
    <property type="term" value="P:'de novo' NAD+ biosynthetic process from L-aspartate"/>
    <property type="evidence" value="ECO:0007669"/>
    <property type="project" value="TreeGrafter"/>
</dbReference>
<evidence type="ECO:0000256" key="4">
    <source>
        <dbReference type="ARBA" id="ARBA00012669"/>
    </source>
</evidence>
<evidence type="ECO:0000256" key="11">
    <source>
        <dbReference type="ARBA" id="ARBA00050125"/>
    </source>
</evidence>
<evidence type="ECO:0000256" key="13">
    <source>
        <dbReference type="NCBIfam" id="TIGR00550"/>
    </source>
</evidence>
<organism evidence="14 15">
    <name type="scientific">Eubacterium pyruvativorans</name>
    <dbReference type="NCBI Taxonomy" id="155865"/>
    <lineage>
        <taxon>Bacteria</taxon>
        <taxon>Bacillati</taxon>
        <taxon>Bacillota</taxon>
        <taxon>Clostridia</taxon>
        <taxon>Eubacteriales</taxon>
        <taxon>Eubacteriaceae</taxon>
        <taxon>Eubacterium</taxon>
    </lineage>
</organism>
<comment type="pathway">
    <text evidence="3">Cofactor biosynthesis; NAD(+) biosynthesis; quinolinate from iminoaspartate: step 1/1.</text>
</comment>
<dbReference type="RefSeq" id="WP_090469201.1">
    <property type="nucleotide sequence ID" value="NZ_FOWF01000002.1"/>
</dbReference>
<name>A0A1I7EYG6_9FIRM</name>
<evidence type="ECO:0000256" key="12">
    <source>
        <dbReference type="ARBA" id="ARBA00073059"/>
    </source>
</evidence>
<dbReference type="GO" id="GO:0005829">
    <property type="term" value="C:cytosol"/>
    <property type="evidence" value="ECO:0007669"/>
    <property type="project" value="TreeGrafter"/>
</dbReference>
<dbReference type="AlphaFoldDB" id="A0A1I7EYG6"/>
<dbReference type="NCBIfam" id="TIGR00550">
    <property type="entry name" value="nadA"/>
    <property type="match status" value="1"/>
</dbReference>
<evidence type="ECO:0000256" key="6">
    <source>
        <dbReference type="ARBA" id="ARBA00022642"/>
    </source>
</evidence>
<evidence type="ECO:0000256" key="7">
    <source>
        <dbReference type="ARBA" id="ARBA00022679"/>
    </source>
</evidence>
<keyword evidence="15" id="KW-1185">Reference proteome</keyword>
<proteinExistence type="predicted"/>
<evidence type="ECO:0000256" key="9">
    <source>
        <dbReference type="ARBA" id="ARBA00023004"/>
    </source>
</evidence>
<keyword evidence="10" id="KW-0411">Iron-sulfur</keyword>
<comment type="function">
    <text evidence="2">Catalyzes the condensation of iminoaspartate with dihydroxyacetone phosphate to form quinolinate.</text>
</comment>
<dbReference type="FunFam" id="3.40.50.10800:FF:000001">
    <property type="entry name" value="Quinolinate synthase A"/>
    <property type="match status" value="1"/>
</dbReference>
<dbReference type="GO" id="GO:0008987">
    <property type="term" value="F:quinolinate synthetase A activity"/>
    <property type="evidence" value="ECO:0007669"/>
    <property type="project" value="UniProtKB-UniRule"/>
</dbReference>
<keyword evidence="5" id="KW-0004">4Fe-4S</keyword>
<evidence type="ECO:0000256" key="8">
    <source>
        <dbReference type="ARBA" id="ARBA00022723"/>
    </source>
</evidence>
<keyword evidence="8" id="KW-0479">Metal-binding</keyword>
<dbReference type="EMBL" id="FPBT01000001">
    <property type="protein sequence ID" value="SFU28935.1"/>
    <property type="molecule type" value="Genomic_DNA"/>
</dbReference>
<dbReference type="InterPro" id="IPR036094">
    <property type="entry name" value="NadA_sf"/>
</dbReference>
<evidence type="ECO:0000256" key="3">
    <source>
        <dbReference type="ARBA" id="ARBA00005065"/>
    </source>
</evidence>
<protein>
    <recommendedName>
        <fullName evidence="12 13">Quinolinate synthase</fullName>
        <ecNumber evidence="4 13">2.5.1.72</ecNumber>
    </recommendedName>
</protein>
<evidence type="ECO:0000313" key="14">
    <source>
        <dbReference type="EMBL" id="SFU28935.1"/>
    </source>
</evidence>
<dbReference type="OrthoDB" id="9801204at2"/>